<accession>A0A830HLR1</accession>
<dbReference type="AlphaFoldDB" id="A0A830HLR1"/>
<evidence type="ECO:0008006" key="7">
    <source>
        <dbReference type="Google" id="ProtNLM"/>
    </source>
</evidence>
<dbReference type="Proteomes" id="UP000660262">
    <property type="component" value="Unassembled WGS sequence"/>
</dbReference>
<evidence type="ECO:0000259" key="3">
    <source>
        <dbReference type="Pfam" id="PF11852"/>
    </source>
</evidence>
<dbReference type="EMBL" id="BNJQ01000017">
    <property type="protein sequence ID" value="GHP07593.1"/>
    <property type="molecule type" value="Genomic_DNA"/>
</dbReference>
<dbReference type="InterPro" id="IPR013780">
    <property type="entry name" value="Glyco_hydro_b"/>
</dbReference>
<feature type="region of interest" description="Disordered" evidence="2">
    <location>
        <begin position="1"/>
        <end position="98"/>
    </location>
</feature>
<feature type="domain" description="Pullulanase N2" evidence="4">
    <location>
        <begin position="109"/>
        <end position="238"/>
    </location>
</feature>
<dbReference type="CDD" id="cd02860">
    <property type="entry name" value="E_set_Pullulanase"/>
    <property type="match status" value="1"/>
</dbReference>
<dbReference type="Pfam" id="PF11852">
    <property type="entry name" value="Pullul_strch_C"/>
    <property type="match status" value="1"/>
</dbReference>
<feature type="domain" description="Alpha-1,6-glucosidases pullulanase-type C-terminal" evidence="3">
    <location>
        <begin position="865"/>
        <end position="985"/>
    </location>
</feature>
<dbReference type="SUPFAM" id="SSF51445">
    <property type="entry name" value="(Trans)glycosidases"/>
    <property type="match status" value="1"/>
</dbReference>
<dbReference type="CDD" id="cd11341">
    <property type="entry name" value="AmyAc_Pullulanase_LD-like"/>
    <property type="match status" value="1"/>
</dbReference>
<protein>
    <recommendedName>
        <fullName evidence="7">Pullulanase</fullName>
    </recommendedName>
</protein>
<organism evidence="5 6">
    <name type="scientific">Pycnococcus provasolii</name>
    <dbReference type="NCBI Taxonomy" id="41880"/>
    <lineage>
        <taxon>Eukaryota</taxon>
        <taxon>Viridiplantae</taxon>
        <taxon>Chlorophyta</taxon>
        <taxon>Pseudoscourfieldiophyceae</taxon>
        <taxon>Pseudoscourfieldiales</taxon>
        <taxon>Pycnococcaceae</taxon>
        <taxon>Pycnococcus</taxon>
    </lineage>
</organism>
<feature type="compositionally biased region" description="Basic residues" evidence="2">
    <location>
        <begin position="47"/>
        <end position="64"/>
    </location>
</feature>
<feature type="compositionally biased region" description="Polar residues" evidence="2">
    <location>
        <begin position="65"/>
        <end position="82"/>
    </location>
</feature>
<dbReference type="Gene3D" id="2.60.40.1180">
    <property type="entry name" value="Golgi alpha-mannosidase II"/>
    <property type="match status" value="1"/>
</dbReference>
<dbReference type="InterPro" id="IPR014756">
    <property type="entry name" value="Ig_E-set"/>
</dbReference>
<reference evidence="5" key="1">
    <citation type="submission" date="2020-10" db="EMBL/GenBank/DDBJ databases">
        <title>Unveiling of a novel bifunctional photoreceptor, Dualchrome1, isolated from a cosmopolitan green alga.</title>
        <authorList>
            <person name="Suzuki S."/>
            <person name="Kawachi M."/>
        </authorList>
    </citation>
    <scope>NUCLEOTIDE SEQUENCE</scope>
    <source>
        <strain evidence="5">NIES 2893</strain>
    </source>
</reference>
<gene>
    <name evidence="5" type="ORF">PPROV_000633500</name>
</gene>
<dbReference type="InterPro" id="IPR040671">
    <property type="entry name" value="Pullulanase_N2"/>
</dbReference>
<name>A0A830HLR1_9CHLO</name>
<dbReference type="PANTHER" id="PTHR43002">
    <property type="entry name" value="GLYCOGEN DEBRANCHING ENZYME"/>
    <property type="match status" value="1"/>
</dbReference>
<evidence type="ECO:0000313" key="6">
    <source>
        <dbReference type="Proteomes" id="UP000660262"/>
    </source>
</evidence>
<dbReference type="Gene3D" id="2.60.40.10">
    <property type="entry name" value="Immunoglobulins"/>
    <property type="match status" value="1"/>
</dbReference>
<proteinExistence type="inferred from homology"/>
<dbReference type="Gene3D" id="2.60.40.1130">
    <property type="entry name" value="Rab geranylgeranyltransferase alpha-subunit, insert domain"/>
    <property type="match status" value="1"/>
</dbReference>
<dbReference type="Pfam" id="PF17967">
    <property type="entry name" value="Pullulanase_N2"/>
    <property type="match status" value="1"/>
</dbReference>
<dbReference type="InterPro" id="IPR024561">
    <property type="entry name" value="Pullul_strch_C"/>
</dbReference>
<dbReference type="OrthoDB" id="204980at2759"/>
<evidence type="ECO:0000256" key="2">
    <source>
        <dbReference type="SAM" id="MobiDB-lite"/>
    </source>
</evidence>
<evidence type="ECO:0000313" key="5">
    <source>
        <dbReference type="EMBL" id="GHP07593.1"/>
    </source>
</evidence>
<evidence type="ECO:0000259" key="4">
    <source>
        <dbReference type="Pfam" id="PF17967"/>
    </source>
</evidence>
<comment type="similarity">
    <text evidence="1">Belongs to the glycosyl hydrolase 13 family.</text>
</comment>
<comment type="caution">
    <text evidence="5">The sequence shown here is derived from an EMBL/GenBank/DDBJ whole genome shotgun (WGS) entry which is preliminary data.</text>
</comment>
<feature type="compositionally biased region" description="Basic residues" evidence="2">
    <location>
        <begin position="10"/>
        <end position="20"/>
    </location>
</feature>
<sequence length="1071" mass="117622">MSAGFLAAAPHHHTHTHTHTHTSSGIMHAHMRPTHGSMTHAAISSPPKHHHHHMHHHYLHHHQTTSRLRTAIASSLSSQHPGESSEAHKQHKQQTPRERVWPECLGKCRAFFVDHQTIAVPPELISHHGGGANLQSATLYASRDAQIHAGLANEVNLPHADGNASFSLTHVGNVTPEIANRFPHISHYAAFQLDTASLNLVANKQAAAYLLTCQLAVSIQADEHTTYTTGVQTAGVLDSLYAYDGPLGVTFPQVGVTRLTLWAPTAQNVSARFYNSPPDKRFDDQSALYELTRDDDSGTWSVDIPSDEAYNKFFVYEMRVFVPWTNHIESVTATDPYAHSLSANGLSVHVIDVMNDLSTMPHNAHWDTVRTPHCNHPTDMAIYELHVRDFSASDQCVPEHMRGTFAAFALPPSTSAPPNAECSQGVAHLARLAESGMTHVHLLPINDFGSVDERKERWQWPHVPHDAAPDSDMQQGAVMSVANDDAYNWGYDPVHFLAPDGSYATDPDGAARVREMRGVTASMANLGLGVVADVVFNHTYAAGCTAHTSVLDKVVPGYYYRRNGDGDIENSTCMNNTASEHCMCERLIVDAVVHWARTYKLSGFRFDLMGHLMMRTMNKVRDALNALNVQEHGVDGSRVYLYGEGWDFGEVAGNARGVNAGQLNLHASGIGSFNDRIREAVVGGSPFGDPRDQGFATGLGTDPSEYTAAGTTPDEQQRVLIESSERLMCSLAGNLRDSVFLKASCRATDAKETFTMGRDAAWLGSNCGYARNPDETVNYVSAHDNETLFDMIVWKLRASPHEPTSSGLLPPEEFARRSIFCSACVAYAQGVPFFHAGDEILRSKSLDRDSYNSGDHFNRLLWDMSGNNFGVGLPPAEKNAEKYDMIRPLLANRASLAPDANLIRRTSEAFQELLRVRRSSPLFRLRTQEDVQARMFFDAPLEDGVVVFAIVDGGERGAAPELSQLDAHHAMVVVVLNARAETYVHKCGVDPASPPPTATLDELRLPPRRLGHLLDAWKRDGRQLNVHPELQGSVDDVTRECRVLPTRGHGEVGFALSVPPSTAAVFVATRD</sequence>
<evidence type="ECO:0000256" key="1">
    <source>
        <dbReference type="ARBA" id="ARBA00008061"/>
    </source>
</evidence>
<dbReference type="SUPFAM" id="SSF81296">
    <property type="entry name" value="E set domains"/>
    <property type="match status" value="2"/>
</dbReference>
<keyword evidence="6" id="KW-1185">Reference proteome</keyword>
<dbReference type="InterPro" id="IPR013783">
    <property type="entry name" value="Ig-like_fold"/>
</dbReference>
<dbReference type="Gene3D" id="3.20.20.80">
    <property type="entry name" value="Glycosidases"/>
    <property type="match status" value="1"/>
</dbReference>
<dbReference type="InterPro" id="IPR017853">
    <property type="entry name" value="GH"/>
</dbReference>